<feature type="region of interest" description="Disordered" evidence="1">
    <location>
        <begin position="1"/>
        <end position="59"/>
    </location>
</feature>
<dbReference type="Proteomes" id="UP000324222">
    <property type="component" value="Unassembled WGS sequence"/>
</dbReference>
<dbReference type="AlphaFoldDB" id="A0A5B7E246"/>
<evidence type="ECO:0000313" key="3">
    <source>
        <dbReference type="Proteomes" id="UP000324222"/>
    </source>
</evidence>
<protein>
    <submittedName>
        <fullName evidence="2">Uncharacterized protein</fullName>
    </submittedName>
</protein>
<evidence type="ECO:0000313" key="2">
    <source>
        <dbReference type="EMBL" id="MPC28102.1"/>
    </source>
</evidence>
<feature type="compositionally biased region" description="Polar residues" evidence="1">
    <location>
        <begin position="44"/>
        <end position="59"/>
    </location>
</feature>
<proteinExistence type="predicted"/>
<gene>
    <name evidence="2" type="ORF">E2C01_021297</name>
</gene>
<organism evidence="2 3">
    <name type="scientific">Portunus trituberculatus</name>
    <name type="common">Swimming crab</name>
    <name type="synonym">Neptunus trituberculatus</name>
    <dbReference type="NCBI Taxonomy" id="210409"/>
    <lineage>
        <taxon>Eukaryota</taxon>
        <taxon>Metazoa</taxon>
        <taxon>Ecdysozoa</taxon>
        <taxon>Arthropoda</taxon>
        <taxon>Crustacea</taxon>
        <taxon>Multicrustacea</taxon>
        <taxon>Malacostraca</taxon>
        <taxon>Eumalacostraca</taxon>
        <taxon>Eucarida</taxon>
        <taxon>Decapoda</taxon>
        <taxon>Pleocyemata</taxon>
        <taxon>Brachyura</taxon>
        <taxon>Eubrachyura</taxon>
        <taxon>Portunoidea</taxon>
        <taxon>Portunidae</taxon>
        <taxon>Portuninae</taxon>
        <taxon>Portunus</taxon>
    </lineage>
</organism>
<sequence length="59" mass="6658">MEEHKRHWLPARIALPGNEKDTANVLQKPNITTTSPSHHHPLIPSTTPYQTPSRSHTTV</sequence>
<accession>A0A5B7E246</accession>
<dbReference type="EMBL" id="VSRR010001855">
    <property type="protein sequence ID" value="MPC28102.1"/>
    <property type="molecule type" value="Genomic_DNA"/>
</dbReference>
<reference evidence="2 3" key="1">
    <citation type="submission" date="2019-05" db="EMBL/GenBank/DDBJ databases">
        <title>Another draft genome of Portunus trituberculatus and its Hox gene families provides insights of decapod evolution.</title>
        <authorList>
            <person name="Jeong J.-H."/>
            <person name="Song I."/>
            <person name="Kim S."/>
            <person name="Choi T."/>
            <person name="Kim D."/>
            <person name="Ryu S."/>
            <person name="Kim W."/>
        </authorList>
    </citation>
    <scope>NUCLEOTIDE SEQUENCE [LARGE SCALE GENOMIC DNA]</scope>
    <source>
        <tissue evidence="2">Muscle</tissue>
    </source>
</reference>
<evidence type="ECO:0000256" key="1">
    <source>
        <dbReference type="SAM" id="MobiDB-lite"/>
    </source>
</evidence>
<keyword evidence="3" id="KW-1185">Reference proteome</keyword>
<comment type="caution">
    <text evidence="2">The sequence shown here is derived from an EMBL/GenBank/DDBJ whole genome shotgun (WGS) entry which is preliminary data.</text>
</comment>
<name>A0A5B7E246_PORTR</name>
<feature type="compositionally biased region" description="Polar residues" evidence="1">
    <location>
        <begin position="24"/>
        <end position="36"/>
    </location>
</feature>